<comment type="caution">
    <text evidence="3">The sequence shown here is derived from an EMBL/GenBank/DDBJ whole genome shotgun (WGS) entry which is preliminary data.</text>
</comment>
<dbReference type="Proteomes" id="UP000180057">
    <property type="component" value="Unassembled WGS sequence"/>
</dbReference>
<feature type="domain" description="SpoVT-AbrB" evidence="2">
    <location>
        <begin position="9"/>
        <end position="52"/>
    </location>
</feature>
<protein>
    <recommendedName>
        <fullName evidence="2">SpoVT-AbrB domain-containing protein</fullName>
    </recommendedName>
</protein>
<dbReference type="EMBL" id="MLQS01000001">
    <property type="protein sequence ID" value="OIJ22479.1"/>
    <property type="molecule type" value="Genomic_DNA"/>
</dbReference>
<dbReference type="SMART" id="SM00966">
    <property type="entry name" value="SpoVT_AbrB"/>
    <property type="match status" value="1"/>
</dbReference>
<proteinExistence type="predicted"/>
<dbReference type="InterPro" id="IPR037914">
    <property type="entry name" value="SpoVT-AbrB_sf"/>
</dbReference>
<evidence type="ECO:0000313" key="4">
    <source>
        <dbReference type="Proteomes" id="UP000180057"/>
    </source>
</evidence>
<name>A0A1S2MCU2_9BACI</name>
<keyword evidence="4" id="KW-1185">Reference proteome</keyword>
<sequence length="121" mass="13891">MGQINRKPIRRVKVSKQRQINIPKDFYDALNITDEAIIEFTGKEIIIRPAEYETVDFSADILKDLVRQGYSGNELIQQFTRIKVEIPSALERMKKEAMANPVVTGSLEDYLDTVEDEEGDE</sequence>
<dbReference type="PROSITE" id="PS51740">
    <property type="entry name" value="SPOVT_ABRB"/>
    <property type="match status" value="1"/>
</dbReference>
<dbReference type="AlphaFoldDB" id="A0A1S2MCU2"/>
<evidence type="ECO:0000256" key="1">
    <source>
        <dbReference type="PROSITE-ProRule" id="PRU01076"/>
    </source>
</evidence>
<evidence type="ECO:0000313" key="3">
    <source>
        <dbReference type="EMBL" id="OIJ22479.1"/>
    </source>
</evidence>
<dbReference type="NCBIfam" id="TIGR01439">
    <property type="entry name" value="lp_hng_hel_AbrB"/>
    <property type="match status" value="1"/>
</dbReference>
<evidence type="ECO:0000259" key="2">
    <source>
        <dbReference type="PROSITE" id="PS51740"/>
    </source>
</evidence>
<accession>A0A1S2MCU2</accession>
<organism evidence="3 4">
    <name type="scientific">Anaerobacillus alkalidiazotrophicus</name>
    <dbReference type="NCBI Taxonomy" id="472963"/>
    <lineage>
        <taxon>Bacteria</taxon>
        <taxon>Bacillati</taxon>
        <taxon>Bacillota</taxon>
        <taxon>Bacilli</taxon>
        <taxon>Bacillales</taxon>
        <taxon>Bacillaceae</taxon>
        <taxon>Anaerobacillus</taxon>
    </lineage>
</organism>
<reference evidence="3 4" key="1">
    <citation type="submission" date="2016-10" db="EMBL/GenBank/DDBJ databases">
        <title>Draft genome sequences of four alkaliphilic bacteria belonging to the Anaerobacillus genus.</title>
        <authorList>
            <person name="Bassil N.M."/>
            <person name="Lloyd J.R."/>
        </authorList>
    </citation>
    <scope>NUCLEOTIDE SEQUENCE [LARGE SCALE GENOMIC DNA]</scope>
    <source>
        <strain evidence="3 4">DSM 22531</strain>
    </source>
</reference>
<dbReference type="SUPFAM" id="SSF89447">
    <property type="entry name" value="AbrB/MazE/MraZ-like"/>
    <property type="match status" value="1"/>
</dbReference>
<gene>
    <name evidence="3" type="ORF">BKP45_03420</name>
</gene>
<dbReference type="GO" id="GO:0003677">
    <property type="term" value="F:DNA binding"/>
    <property type="evidence" value="ECO:0007669"/>
    <property type="project" value="UniProtKB-UniRule"/>
</dbReference>
<dbReference type="InterPro" id="IPR007159">
    <property type="entry name" value="SpoVT-AbrB_dom"/>
</dbReference>
<keyword evidence="1" id="KW-0238">DNA-binding</keyword>